<name>X1K0A2_9ZZZZ</name>
<organism evidence="1">
    <name type="scientific">marine sediment metagenome</name>
    <dbReference type="NCBI Taxonomy" id="412755"/>
    <lineage>
        <taxon>unclassified sequences</taxon>
        <taxon>metagenomes</taxon>
        <taxon>ecological metagenomes</taxon>
    </lineage>
</organism>
<sequence length="41" mass="4051">PLVVASPQYISFSGNIVGFTLVLASNAAGVTVTAEALVLGC</sequence>
<comment type="caution">
    <text evidence="1">The sequence shown here is derived from an EMBL/GenBank/DDBJ whole genome shotgun (WGS) entry which is preliminary data.</text>
</comment>
<dbReference type="EMBL" id="BARU01030243">
    <property type="protein sequence ID" value="GAH75503.1"/>
    <property type="molecule type" value="Genomic_DNA"/>
</dbReference>
<evidence type="ECO:0000313" key="1">
    <source>
        <dbReference type="EMBL" id="GAH75503.1"/>
    </source>
</evidence>
<feature type="non-terminal residue" evidence="1">
    <location>
        <position position="1"/>
    </location>
</feature>
<proteinExistence type="predicted"/>
<dbReference type="AlphaFoldDB" id="X1K0A2"/>
<reference evidence="1" key="1">
    <citation type="journal article" date="2014" name="Front. Microbiol.">
        <title>High frequency of phylogenetically diverse reductive dehalogenase-homologous genes in deep subseafloor sedimentary metagenomes.</title>
        <authorList>
            <person name="Kawai M."/>
            <person name="Futagami T."/>
            <person name="Toyoda A."/>
            <person name="Takaki Y."/>
            <person name="Nishi S."/>
            <person name="Hori S."/>
            <person name="Arai W."/>
            <person name="Tsubouchi T."/>
            <person name="Morono Y."/>
            <person name="Uchiyama I."/>
            <person name="Ito T."/>
            <person name="Fujiyama A."/>
            <person name="Inagaki F."/>
            <person name="Takami H."/>
        </authorList>
    </citation>
    <scope>NUCLEOTIDE SEQUENCE</scope>
    <source>
        <strain evidence="1">Expedition CK06-06</strain>
    </source>
</reference>
<protein>
    <submittedName>
        <fullName evidence="1">Uncharacterized protein</fullName>
    </submittedName>
</protein>
<gene>
    <name evidence="1" type="ORF">S03H2_48027</name>
</gene>
<accession>X1K0A2</accession>